<reference evidence="1 2" key="1">
    <citation type="journal article" date="2017" name="Nat. Commun.">
        <title>Genome assembly with in vitro proximity ligation data and whole-genome triplication in lettuce.</title>
        <authorList>
            <person name="Reyes-Chin-Wo S."/>
            <person name="Wang Z."/>
            <person name="Yang X."/>
            <person name="Kozik A."/>
            <person name="Arikit S."/>
            <person name="Song C."/>
            <person name="Xia L."/>
            <person name="Froenicke L."/>
            <person name="Lavelle D.O."/>
            <person name="Truco M.J."/>
            <person name="Xia R."/>
            <person name="Zhu S."/>
            <person name="Xu C."/>
            <person name="Xu H."/>
            <person name="Xu X."/>
            <person name="Cox K."/>
            <person name="Korf I."/>
            <person name="Meyers B.C."/>
            <person name="Michelmore R.W."/>
        </authorList>
    </citation>
    <scope>NUCLEOTIDE SEQUENCE [LARGE SCALE GENOMIC DNA]</scope>
    <source>
        <strain evidence="2">cv. Salinas</strain>
        <tissue evidence="1">Seedlings</tissue>
    </source>
</reference>
<accession>A0A9R1W6W2</accession>
<name>A0A9R1W6W2_LACSA</name>
<keyword evidence="2" id="KW-1185">Reference proteome</keyword>
<gene>
    <name evidence="1" type="ORF">LSAT_V11C300105150</name>
</gene>
<comment type="caution">
    <text evidence="1">The sequence shown here is derived from an EMBL/GenBank/DDBJ whole genome shotgun (WGS) entry which is preliminary data.</text>
</comment>
<proteinExistence type="predicted"/>
<dbReference type="Proteomes" id="UP000235145">
    <property type="component" value="Unassembled WGS sequence"/>
</dbReference>
<protein>
    <submittedName>
        <fullName evidence="1">Uncharacterized protein</fullName>
    </submittedName>
</protein>
<dbReference type="AlphaFoldDB" id="A0A9R1W6W2"/>
<evidence type="ECO:0000313" key="2">
    <source>
        <dbReference type="Proteomes" id="UP000235145"/>
    </source>
</evidence>
<sequence length="154" mass="18243">MKGQMMRGKEHVFLRIWLRRKNAVLGMSIRPVFMLGKTKSKKYLKEKTDIHALETGRNLYYKKNDKLRLWEFGVVWFNTKSKSKGKEVNLDKVNCSWFLHASRSNTESPWFVRTLNYNNTCLQSRKIRPCTTTFISKKIMDQIDMNIGIPHRAL</sequence>
<organism evidence="1 2">
    <name type="scientific">Lactuca sativa</name>
    <name type="common">Garden lettuce</name>
    <dbReference type="NCBI Taxonomy" id="4236"/>
    <lineage>
        <taxon>Eukaryota</taxon>
        <taxon>Viridiplantae</taxon>
        <taxon>Streptophyta</taxon>
        <taxon>Embryophyta</taxon>
        <taxon>Tracheophyta</taxon>
        <taxon>Spermatophyta</taxon>
        <taxon>Magnoliopsida</taxon>
        <taxon>eudicotyledons</taxon>
        <taxon>Gunneridae</taxon>
        <taxon>Pentapetalae</taxon>
        <taxon>asterids</taxon>
        <taxon>campanulids</taxon>
        <taxon>Asterales</taxon>
        <taxon>Asteraceae</taxon>
        <taxon>Cichorioideae</taxon>
        <taxon>Cichorieae</taxon>
        <taxon>Lactucinae</taxon>
        <taxon>Lactuca</taxon>
    </lineage>
</organism>
<dbReference type="EMBL" id="NBSK02000003">
    <property type="protein sequence ID" value="KAJ0219485.1"/>
    <property type="molecule type" value="Genomic_DNA"/>
</dbReference>
<evidence type="ECO:0000313" key="1">
    <source>
        <dbReference type="EMBL" id="KAJ0219485.1"/>
    </source>
</evidence>